<dbReference type="GO" id="GO:0045893">
    <property type="term" value="P:positive regulation of DNA-templated transcription"/>
    <property type="evidence" value="ECO:0007669"/>
    <property type="project" value="TreeGrafter"/>
</dbReference>
<dbReference type="AlphaFoldDB" id="A0A0D3AFU8"/>
<dbReference type="OMA" id="EDDMILH"/>
<feature type="compositionally biased region" description="Polar residues" evidence="1">
    <location>
        <begin position="13"/>
        <end position="22"/>
    </location>
</feature>
<sequence length="353" mass="41591">MSFSFPSKPFSWRRSTSANPNPKKTRKMEESKQQHQLLLQMQHQQQMQQRQQQLFMMQHLQRHQQQQAAMSRFPNAHLAPPPGLIQTRPVNPSFHNPNVQQQQQRPMVMVMPHQQQQQEKKQMRPLNQMELQFAYQDAWRVCHPDYKRPFASLEDACERLLPYHVVADYEAEEDDMILHSDTTVSRSQQWDDNIAAKVGEFTVTFEKQVQAFNAITQKRKDGELRSEERLIVEQLLLMEERKACSEVDREMKAHEARLRMAAMAQAGQGMGYNPLRGNAFGNYGEQQQQQGRYMDPDEMMMRMRGWVNNNNNNNNSINSQREEKEPEEDFLNDEETGQHGNWRGNGEFDLNTR</sequence>
<dbReference type="GO" id="GO:0016514">
    <property type="term" value="C:SWI/SNF complex"/>
    <property type="evidence" value="ECO:0007669"/>
    <property type="project" value="EnsemblPlants"/>
</dbReference>
<accession>A0A0D3AFU8</accession>
<dbReference type="STRING" id="109376.A0A0D3AFU8"/>
<feature type="region of interest" description="Disordered" evidence="1">
    <location>
        <begin position="1"/>
        <end position="33"/>
    </location>
</feature>
<reference evidence="3 4" key="1">
    <citation type="journal article" date="2014" name="Genome Biol.">
        <title>Transcriptome and methylome profiling reveals relics of genome dominance in the mesopolyploid Brassica oleracea.</title>
        <authorList>
            <person name="Parkin I.A."/>
            <person name="Koh C."/>
            <person name="Tang H."/>
            <person name="Robinson S.J."/>
            <person name="Kagale S."/>
            <person name="Clarke W.E."/>
            <person name="Town C.D."/>
            <person name="Nixon J."/>
            <person name="Krishnakumar V."/>
            <person name="Bidwell S.L."/>
            <person name="Denoeud F."/>
            <person name="Belcram H."/>
            <person name="Links M.G."/>
            <person name="Just J."/>
            <person name="Clarke C."/>
            <person name="Bender T."/>
            <person name="Huebert T."/>
            <person name="Mason A.S."/>
            <person name="Pires J.C."/>
            <person name="Barker G."/>
            <person name="Moore J."/>
            <person name="Walley P.G."/>
            <person name="Manoli S."/>
            <person name="Batley J."/>
            <person name="Edwards D."/>
            <person name="Nelson M.N."/>
            <person name="Wang X."/>
            <person name="Paterson A.H."/>
            <person name="King G."/>
            <person name="Bancroft I."/>
            <person name="Chalhoub B."/>
            <person name="Sharpe A.G."/>
        </authorList>
    </citation>
    <scope>NUCLEOTIDE SEQUENCE</scope>
    <source>
        <strain evidence="3 4">cv. TO1000</strain>
    </source>
</reference>
<dbReference type="eggNOG" id="ENOG502R36Y">
    <property type="taxonomic scope" value="Eukaryota"/>
</dbReference>
<dbReference type="PANTHER" id="PTHR15572:SF0">
    <property type="entry name" value="GLUTAMINE-RICH PROTEIN-RELATED"/>
    <property type="match status" value="1"/>
</dbReference>
<dbReference type="GO" id="GO:0003690">
    <property type="term" value="F:double-stranded DNA binding"/>
    <property type="evidence" value="ECO:0007669"/>
    <property type="project" value="EnsemblPlants"/>
</dbReference>
<dbReference type="Gramene" id="Bo1g154740.1">
    <property type="protein sequence ID" value="Bo1g154740.1"/>
    <property type="gene ID" value="Bo1g154740"/>
</dbReference>
<reference evidence="3" key="2">
    <citation type="submission" date="2015-03" db="UniProtKB">
        <authorList>
            <consortium name="EnsemblPlants"/>
        </authorList>
    </citation>
    <scope>IDENTIFICATION</scope>
</reference>
<evidence type="ECO:0000313" key="4">
    <source>
        <dbReference type="Proteomes" id="UP000032141"/>
    </source>
</evidence>
<protein>
    <recommendedName>
        <fullName evidence="2">GLTSCR protein conserved domain-containing protein</fullName>
    </recommendedName>
</protein>
<dbReference type="InterPro" id="IPR052438">
    <property type="entry name" value="Chromatin_remod/trans_coact"/>
</dbReference>
<feature type="region of interest" description="Disordered" evidence="1">
    <location>
        <begin position="305"/>
        <end position="353"/>
    </location>
</feature>
<evidence type="ECO:0000313" key="3">
    <source>
        <dbReference type="EnsemblPlants" id="Bo1g154740.1"/>
    </source>
</evidence>
<feature type="compositionally biased region" description="Acidic residues" evidence="1">
    <location>
        <begin position="325"/>
        <end position="335"/>
    </location>
</feature>
<dbReference type="Pfam" id="PF15249">
    <property type="entry name" value="GLTSCR1"/>
    <property type="match status" value="1"/>
</dbReference>
<proteinExistence type="predicted"/>
<dbReference type="Proteomes" id="UP000032141">
    <property type="component" value="Chromosome C1"/>
</dbReference>
<name>A0A0D3AFU8_BRAOL</name>
<feature type="domain" description="GLTSCR protein conserved" evidence="2">
    <location>
        <begin position="137"/>
        <end position="248"/>
    </location>
</feature>
<keyword evidence="4" id="KW-1185">Reference proteome</keyword>
<dbReference type="HOGENOM" id="CLU_036444_1_0_1"/>
<dbReference type="EnsemblPlants" id="Bo1g154740.1">
    <property type="protein sequence ID" value="Bo1g154740.1"/>
    <property type="gene ID" value="Bo1g154740"/>
</dbReference>
<evidence type="ECO:0000256" key="1">
    <source>
        <dbReference type="SAM" id="MobiDB-lite"/>
    </source>
</evidence>
<dbReference type="InterPro" id="IPR015671">
    <property type="entry name" value="GSCR1_dom"/>
</dbReference>
<organism evidence="3 4">
    <name type="scientific">Brassica oleracea var. oleracea</name>
    <dbReference type="NCBI Taxonomy" id="109376"/>
    <lineage>
        <taxon>Eukaryota</taxon>
        <taxon>Viridiplantae</taxon>
        <taxon>Streptophyta</taxon>
        <taxon>Embryophyta</taxon>
        <taxon>Tracheophyta</taxon>
        <taxon>Spermatophyta</taxon>
        <taxon>Magnoliopsida</taxon>
        <taxon>eudicotyledons</taxon>
        <taxon>Gunneridae</taxon>
        <taxon>Pentapetalae</taxon>
        <taxon>rosids</taxon>
        <taxon>malvids</taxon>
        <taxon>Brassicales</taxon>
        <taxon>Brassicaceae</taxon>
        <taxon>Brassiceae</taxon>
        <taxon>Brassica</taxon>
    </lineage>
</organism>
<evidence type="ECO:0000259" key="2">
    <source>
        <dbReference type="Pfam" id="PF15249"/>
    </source>
</evidence>
<dbReference type="PANTHER" id="PTHR15572">
    <property type="entry name" value="GLIOMA TUMOR SUPPRESSOR CANDIDATE REGION GENE 1"/>
    <property type="match status" value="1"/>
</dbReference>